<evidence type="ECO:0000313" key="4">
    <source>
        <dbReference type="Proteomes" id="UP000317624"/>
    </source>
</evidence>
<dbReference type="PANTHER" id="PTHR44520:SF2">
    <property type="entry name" value="RESPONSE REGULATOR RCP1"/>
    <property type="match status" value="1"/>
</dbReference>
<dbReference type="OrthoDB" id="23692at2"/>
<keyword evidence="4" id="KW-1185">Reference proteome</keyword>
<dbReference type="InterPro" id="IPR011006">
    <property type="entry name" value="CheY-like_superfamily"/>
</dbReference>
<dbReference type="InterPro" id="IPR001789">
    <property type="entry name" value="Sig_transdc_resp-reg_receiver"/>
</dbReference>
<dbReference type="PROSITE" id="PS50110">
    <property type="entry name" value="RESPONSE_REGULATORY"/>
    <property type="match status" value="1"/>
</dbReference>
<name>A0A558BY08_9BACT</name>
<keyword evidence="1" id="KW-0597">Phosphoprotein</keyword>
<sequence length="139" mass="15339">MQKLSSVLLVDDDPTTNFLHEQLLLSLGVTDHCLVAENGADALALLAENPPPNDRCPALVLLDVHMPVMDGIEFLEAYIQPPSPPPVVIVLTTSVHARDQARMAKLPVADWVSKPLTRAKVDAILQQYFQRQLPPEEDE</sequence>
<dbReference type="RefSeq" id="WP_144846243.1">
    <property type="nucleotide sequence ID" value="NZ_VMRJ01000002.1"/>
</dbReference>
<proteinExistence type="predicted"/>
<evidence type="ECO:0000313" key="3">
    <source>
        <dbReference type="EMBL" id="TVT41396.1"/>
    </source>
</evidence>
<dbReference type="Proteomes" id="UP000317624">
    <property type="component" value="Unassembled WGS sequence"/>
</dbReference>
<dbReference type="Pfam" id="PF00072">
    <property type="entry name" value="Response_reg"/>
    <property type="match status" value="1"/>
</dbReference>
<dbReference type="SMART" id="SM00448">
    <property type="entry name" value="REC"/>
    <property type="match status" value="1"/>
</dbReference>
<reference evidence="3 4" key="1">
    <citation type="submission" date="2019-07" db="EMBL/GenBank/DDBJ databases">
        <title>Hymenobacter sp. straun FUR1 Genome sequencing and assembly.</title>
        <authorList>
            <person name="Chhetri G."/>
        </authorList>
    </citation>
    <scope>NUCLEOTIDE SEQUENCE [LARGE SCALE GENOMIC DNA]</scope>
    <source>
        <strain evidence="3 4">Fur1</strain>
    </source>
</reference>
<accession>A0A558BY08</accession>
<dbReference type="PANTHER" id="PTHR44520">
    <property type="entry name" value="RESPONSE REGULATOR RCP1-RELATED"/>
    <property type="match status" value="1"/>
</dbReference>
<organism evidence="3 4">
    <name type="scientific">Hymenobacter setariae</name>
    <dbReference type="NCBI Taxonomy" id="2594794"/>
    <lineage>
        <taxon>Bacteria</taxon>
        <taxon>Pseudomonadati</taxon>
        <taxon>Bacteroidota</taxon>
        <taxon>Cytophagia</taxon>
        <taxon>Cytophagales</taxon>
        <taxon>Hymenobacteraceae</taxon>
        <taxon>Hymenobacter</taxon>
    </lineage>
</organism>
<protein>
    <submittedName>
        <fullName evidence="3">Response regulator</fullName>
    </submittedName>
</protein>
<feature type="modified residue" description="4-aspartylphosphate" evidence="1">
    <location>
        <position position="63"/>
    </location>
</feature>
<dbReference type="InterPro" id="IPR052893">
    <property type="entry name" value="TCS_response_regulator"/>
</dbReference>
<evidence type="ECO:0000259" key="2">
    <source>
        <dbReference type="PROSITE" id="PS50110"/>
    </source>
</evidence>
<dbReference type="CDD" id="cd17546">
    <property type="entry name" value="REC_hyHK_CKI1_RcsC-like"/>
    <property type="match status" value="1"/>
</dbReference>
<gene>
    <name evidence="3" type="ORF">FNT36_08080</name>
</gene>
<feature type="domain" description="Response regulatory" evidence="2">
    <location>
        <begin position="6"/>
        <end position="129"/>
    </location>
</feature>
<evidence type="ECO:0000256" key="1">
    <source>
        <dbReference type="PROSITE-ProRule" id="PRU00169"/>
    </source>
</evidence>
<dbReference type="Gene3D" id="3.40.50.2300">
    <property type="match status" value="1"/>
</dbReference>
<dbReference type="SUPFAM" id="SSF52172">
    <property type="entry name" value="CheY-like"/>
    <property type="match status" value="1"/>
</dbReference>
<dbReference type="EMBL" id="VMRJ01000002">
    <property type="protein sequence ID" value="TVT41396.1"/>
    <property type="molecule type" value="Genomic_DNA"/>
</dbReference>
<comment type="caution">
    <text evidence="3">The sequence shown here is derived from an EMBL/GenBank/DDBJ whole genome shotgun (WGS) entry which is preliminary data.</text>
</comment>
<dbReference type="GO" id="GO:0000160">
    <property type="term" value="P:phosphorelay signal transduction system"/>
    <property type="evidence" value="ECO:0007669"/>
    <property type="project" value="InterPro"/>
</dbReference>
<dbReference type="AlphaFoldDB" id="A0A558BY08"/>